<dbReference type="InterPro" id="IPR007358">
    <property type="entry name" value="Nucleoid_associated_NdpA"/>
</dbReference>
<dbReference type="EMBL" id="UGYZ01000002">
    <property type="protein sequence ID" value="SUJ18956.1"/>
    <property type="molecule type" value="Genomic_DNA"/>
</dbReference>
<dbReference type="Proteomes" id="UP000254519">
    <property type="component" value="Unassembled WGS sequence"/>
</dbReference>
<name>A0A380CH89_SPOPA</name>
<gene>
    <name evidence="1" type="ORF">NCTC4822_02921</name>
</gene>
<accession>A0A380CH89</accession>
<keyword evidence="2" id="KW-1185">Reference proteome</keyword>
<dbReference type="AlphaFoldDB" id="A0A380CH89"/>
<dbReference type="OrthoDB" id="9153118at2"/>
<sequence>MLEVSEGKLMQYIMHGIDDTLILGDEVFTEPEVLMEAAFTQLAFSKVHFDQQYEFFHETDLDLHEIYTYAKTIFQEESNFLEQSQHIATHLHSVSTHPNIKSGDLFIGLFNNILMGTETKKVLSIVKIDDKEIFLDVKSEQNKMIVNGIDGINVRKINNAAVIVDMGPDEEPAIFIRTRRKEDIVYWQERFLKIKVADEAYEKTDLALQEVKKIILKEENFTNTEKLGLLNKTLDYFRSEEEFQVDDYIDTVFEAPDEVQRDLIVNSVKPYETIISESAIENAEKKFKRKIKLDDNIEIVVNVRDIEQVDELIEAGYDEATGRNYYKIYFEEED</sequence>
<dbReference type="Pfam" id="PF04245">
    <property type="entry name" value="NA37"/>
    <property type="match status" value="1"/>
</dbReference>
<evidence type="ECO:0000313" key="1">
    <source>
        <dbReference type="EMBL" id="SUJ18956.1"/>
    </source>
</evidence>
<protein>
    <submittedName>
        <fullName evidence="1">37-kD nucleoid-associated bacterial protein</fullName>
    </submittedName>
</protein>
<evidence type="ECO:0000313" key="2">
    <source>
        <dbReference type="Proteomes" id="UP000254519"/>
    </source>
</evidence>
<reference evidence="1 2" key="1">
    <citation type="submission" date="2018-06" db="EMBL/GenBank/DDBJ databases">
        <authorList>
            <consortium name="Pathogen Informatics"/>
            <person name="Doyle S."/>
        </authorList>
    </citation>
    <scope>NUCLEOTIDE SEQUENCE [LARGE SCALE GENOMIC DNA]</scope>
    <source>
        <strain evidence="2">ATCC 11859 / DSM 33 / NCIB 8841 / NCTC 4822</strain>
    </source>
</reference>
<dbReference type="RefSeq" id="WP_115363287.1">
    <property type="nucleotide sequence ID" value="NZ_CP038012.1"/>
</dbReference>
<organism evidence="1 2">
    <name type="scientific">Sporosarcina pasteurii</name>
    <name type="common">Bacillus pasteurii</name>
    <dbReference type="NCBI Taxonomy" id="1474"/>
    <lineage>
        <taxon>Bacteria</taxon>
        <taxon>Bacillati</taxon>
        <taxon>Bacillota</taxon>
        <taxon>Bacilli</taxon>
        <taxon>Bacillales</taxon>
        <taxon>Caryophanaceae</taxon>
        <taxon>Sporosarcina</taxon>
    </lineage>
</organism>
<dbReference type="GO" id="GO:0009295">
    <property type="term" value="C:nucleoid"/>
    <property type="evidence" value="ECO:0007669"/>
    <property type="project" value="InterPro"/>
</dbReference>
<proteinExistence type="predicted"/>